<name>A0ABD5QH26_9EURY</name>
<gene>
    <name evidence="1" type="ORF">ACFPFO_14180</name>
</gene>
<sequence>MSDTTVEGYCNRCQAERPIYKTVSWQDDVCATCGSSDIELDE</sequence>
<dbReference type="Proteomes" id="UP001595925">
    <property type="component" value="Unassembled WGS sequence"/>
</dbReference>
<evidence type="ECO:0000313" key="1">
    <source>
        <dbReference type="EMBL" id="MFC4988892.1"/>
    </source>
</evidence>
<dbReference type="EMBL" id="JBHSJG010000037">
    <property type="protein sequence ID" value="MFC4988892.1"/>
    <property type="molecule type" value="Genomic_DNA"/>
</dbReference>
<organism evidence="1 2">
    <name type="scientific">Saliphagus infecundisoli</name>
    <dbReference type="NCBI Taxonomy" id="1849069"/>
    <lineage>
        <taxon>Archaea</taxon>
        <taxon>Methanobacteriati</taxon>
        <taxon>Methanobacteriota</taxon>
        <taxon>Stenosarchaea group</taxon>
        <taxon>Halobacteria</taxon>
        <taxon>Halobacteriales</taxon>
        <taxon>Natrialbaceae</taxon>
        <taxon>Saliphagus</taxon>
    </lineage>
</organism>
<comment type="caution">
    <text evidence="1">The sequence shown here is derived from an EMBL/GenBank/DDBJ whole genome shotgun (WGS) entry which is preliminary data.</text>
</comment>
<dbReference type="RefSeq" id="WP_263623790.1">
    <property type="nucleotide sequence ID" value="NZ_JAIVEF010000035.1"/>
</dbReference>
<dbReference type="AlphaFoldDB" id="A0ABD5QH26"/>
<reference evidence="1 2" key="1">
    <citation type="journal article" date="2019" name="Int. J. Syst. Evol. Microbiol.">
        <title>The Global Catalogue of Microorganisms (GCM) 10K type strain sequencing project: providing services to taxonomists for standard genome sequencing and annotation.</title>
        <authorList>
            <consortium name="The Broad Institute Genomics Platform"/>
            <consortium name="The Broad Institute Genome Sequencing Center for Infectious Disease"/>
            <person name="Wu L."/>
            <person name="Ma J."/>
        </authorList>
    </citation>
    <scope>NUCLEOTIDE SEQUENCE [LARGE SCALE GENOMIC DNA]</scope>
    <source>
        <strain evidence="1 2">CGMCC 1.15824</strain>
    </source>
</reference>
<keyword evidence="2" id="KW-1185">Reference proteome</keyword>
<accession>A0ABD5QH26</accession>
<proteinExistence type="predicted"/>
<evidence type="ECO:0000313" key="2">
    <source>
        <dbReference type="Proteomes" id="UP001595925"/>
    </source>
</evidence>
<protein>
    <submittedName>
        <fullName evidence="1">Uncharacterized protein</fullName>
    </submittedName>
</protein>